<reference evidence="7 8" key="1">
    <citation type="submission" date="2019-05" db="EMBL/GenBank/DDBJ databases">
        <authorList>
            <person name="Lee S.D."/>
        </authorList>
    </citation>
    <scope>NUCLEOTIDE SEQUENCE [LARGE SCALE GENOMIC DNA]</scope>
    <source>
        <strain evidence="7 8">C5-26</strain>
    </source>
</reference>
<protein>
    <submittedName>
        <fullName evidence="7">VIT family protein</fullName>
    </submittedName>
</protein>
<keyword evidence="4 6" id="KW-0472">Membrane</keyword>
<dbReference type="RefSeq" id="WP_146318631.1">
    <property type="nucleotide sequence ID" value="NZ_VCQV01000026.1"/>
</dbReference>
<evidence type="ECO:0000256" key="2">
    <source>
        <dbReference type="ARBA" id="ARBA00022692"/>
    </source>
</evidence>
<gene>
    <name evidence="7" type="ORF">FGL98_16950</name>
</gene>
<evidence type="ECO:0000256" key="4">
    <source>
        <dbReference type="ARBA" id="ARBA00023136"/>
    </source>
</evidence>
<dbReference type="PANTHER" id="PTHR31851">
    <property type="entry name" value="FE(2+)/MN(2+) TRANSPORTER PCL1"/>
    <property type="match status" value="1"/>
</dbReference>
<dbReference type="EMBL" id="VCQV01000026">
    <property type="protein sequence ID" value="TWP34583.1"/>
    <property type="molecule type" value="Genomic_DNA"/>
</dbReference>
<name>A0A563DXC2_9MICO</name>
<dbReference type="GO" id="GO:0030026">
    <property type="term" value="P:intracellular manganese ion homeostasis"/>
    <property type="evidence" value="ECO:0007669"/>
    <property type="project" value="InterPro"/>
</dbReference>
<dbReference type="GO" id="GO:0012505">
    <property type="term" value="C:endomembrane system"/>
    <property type="evidence" value="ECO:0007669"/>
    <property type="project" value="UniProtKB-SubCell"/>
</dbReference>
<feature type="transmembrane region" description="Helical" evidence="6">
    <location>
        <begin position="170"/>
        <end position="191"/>
    </location>
</feature>
<dbReference type="Proteomes" id="UP000320244">
    <property type="component" value="Unassembled WGS sequence"/>
</dbReference>
<keyword evidence="3 6" id="KW-1133">Transmembrane helix</keyword>
<evidence type="ECO:0000256" key="3">
    <source>
        <dbReference type="ARBA" id="ARBA00022989"/>
    </source>
</evidence>
<dbReference type="Pfam" id="PF01988">
    <property type="entry name" value="VIT1"/>
    <property type="match status" value="1"/>
</dbReference>
<reference evidence="7 8" key="2">
    <citation type="submission" date="2019-08" db="EMBL/GenBank/DDBJ databases">
        <title>Jejuicoccus antrihumi gen. nov., sp. nov., a new member of the family Dermacoccaceae isolated from a cave.</title>
        <authorList>
            <person name="Schumann P."/>
            <person name="Kim I.S."/>
        </authorList>
    </citation>
    <scope>NUCLEOTIDE SEQUENCE [LARGE SCALE GENOMIC DNA]</scope>
    <source>
        <strain evidence="7 8">C5-26</strain>
    </source>
</reference>
<feature type="region of interest" description="Disordered" evidence="5">
    <location>
        <begin position="1"/>
        <end position="29"/>
    </location>
</feature>
<proteinExistence type="predicted"/>
<dbReference type="GO" id="GO:0005384">
    <property type="term" value="F:manganese ion transmembrane transporter activity"/>
    <property type="evidence" value="ECO:0007669"/>
    <property type="project" value="InterPro"/>
</dbReference>
<accession>A0A563DXC2</accession>
<keyword evidence="8" id="KW-1185">Reference proteome</keyword>
<evidence type="ECO:0000256" key="5">
    <source>
        <dbReference type="SAM" id="MobiDB-lite"/>
    </source>
</evidence>
<evidence type="ECO:0000256" key="1">
    <source>
        <dbReference type="ARBA" id="ARBA00004127"/>
    </source>
</evidence>
<dbReference type="InterPro" id="IPR008217">
    <property type="entry name" value="Ccc1_fam"/>
</dbReference>
<evidence type="ECO:0000313" key="8">
    <source>
        <dbReference type="Proteomes" id="UP000320244"/>
    </source>
</evidence>
<dbReference type="AlphaFoldDB" id="A0A563DXC2"/>
<keyword evidence="2 6" id="KW-0812">Transmembrane</keyword>
<evidence type="ECO:0000256" key="6">
    <source>
        <dbReference type="SAM" id="Phobius"/>
    </source>
</evidence>
<sequence length="253" mass="26128">MDSNPEARSIDALESGPSRQQPHEGELQSAGVSGRLNWLRAGVLGANDGIVSVAGIVMGVAGSGAARSTIGIAGVAGLVAGALSMATGEYVSVSTQRDTERALLRKERHELRSMPHEELEELTQIYQAKGLSRPLAEKVAEQLTEHDALGAHAEAELGIDPNELTNPWHAAWASLLAFTIGALLPLLAVLLPSSPWRVPVTVGAVVIALIITGSISARVGGAPEGRAIARNVLGGVIAMAVTFGIGHLVGLSI</sequence>
<organism evidence="7 8">
    <name type="scientific">Leekyejoonella antrihumi</name>
    <dbReference type="NCBI Taxonomy" id="1660198"/>
    <lineage>
        <taxon>Bacteria</taxon>
        <taxon>Bacillati</taxon>
        <taxon>Actinomycetota</taxon>
        <taxon>Actinomycetes</taxon>
        <taxon>Micrococcales</taxon>
        <taxon>Dermacoccaceae</taxon>
        <taxon>Leekyejoonella</taxon>
    </lineage>
</organism>
<evidence type="ECO:0000313" key="7">
    <source>
        <dbReference type="EMBL" id="TWP34583.1"/>
    </source>
</evidence>
<comment type="subcellular location">
    <subcellularLocation>
        <location evidence="1">Endomembrane system</location>
        <topology evidence="1">Multi-pass membrane protein</topology>
    </subcellularLocation>
</comment>
<dbReference type="CDD" id="cd02432">
    <property type="entry name" value="Nodulin-21_like_1"/>
    <property type="match status" value="1"/>
</dbReference>
<dbReference type="OrthoDB" id="188924at2"/>
<feature type="transmembrane region" description="Helical" evidence="6">
    <location>
        <begin position="232"/>
        <end position="251"/>
    </location>
</feature>
<feature type="transmembrane region" description="Helical" evidence="6">
    <location>
        <begin position="198"/>
        <end position="220"/>
    </location>
</feature>
<comment type="caution">
    <text evidence="7">The sequence shown here is derived from an EMBL/GenBank/DDBJ whole genome shotgun (WGS) entry which is preliminary data.</text>
</comment>